<keyword evidence="3" id="KW-1185">Reference proteome</keyword>
<organism evidence="2 3">
    <name type="scientific">Anthostomella pinea</name>
    <dbReference type="NCBI Taxonomy" id="933095"/>
    <lineage>
        <taxon>Eukaryota</taxon>
        <taxon>Fungi</taxon>
        <taxon>Dikarya</taxon>
        <taxon>Ascomycota</taxon>
        <taxon>Pezizomycotina</taxon>
        <taxon>Sordariomycetes</taxon>
        <taxon>Xylariomycetidae</taxon>
        <taxon>Xylariales</taxon>
        <taxon>Xylariaceae</taxon>
        <taxon>Anthostomella</taxon>
    </lineage>
</organism>
<dbReference type="EMBL" id="CAUWAG010000007">
    <property type="protein sequence ID" value="CAJ2505436.1"/>
    <property type="molecule type" value="Genomic_DNA"/>
</dbReference>
<sequence length="58" mass="6879">MRINEPRIFPRTLEVICIVVVYRRRRVGERQKFQKWSTKTQPLRIPQGVNSQGTVQPS</sequence>
<reference evidence="2" key="1">
    <citation type="submission" date="2023-10" db="EMBL/GenBank/DDBJ databases">
        <authorList>
            <person name="Hackl T."/>
        </authorList>
    </citation>
    <scope>NUCLEOTIDE SEQUENCE</scope>
</reference>
<evidence type="ECO:0000313" key="3">
    <source>
        <dbReference type="Proteomes" id="UP001295740"/>
    </source>
</evidence>
<feature type="region of interest" description="Disordered" evidence="1">
    <location>
        <begin position="30"/>
        <end position="58"/>
    </location>
</feature>
<name>A0AAI8VIW5_9PEZI</name>
<gene>
    <name evidence="2" type="ORF">KHLLAP_LOCUS5904</name>
</gene>
<evidence type="ECO:0000256" key="1">
    <source>
        <dbReference type="SAM" id="MobiDB-lite"/>
    </source>
</evidence>
<protein>
    <submittedName>
        <fullName evidence="2">Uu.00g128300.m01.CDS01</fullName>
    </submittedName>
</protein>
<accession>A0AAI8VIW5</accession>
<proteinExistence type="predicted"/>
<evidence type="ECO:0000313" key="2">
    <source>
        <dbReference type="EMBL" id="CAJ2505436.1"/>
    </source>
</evidence>
<comment type="caution">
    <text evidence="2">The sequence shown here is derived from an EMBL/GenBank/DDBJ whole genome shotgun (WGS) entry which is preliminary data.</text>
</comment>
<dbReference type="Proteomes" id="UP001295740">
    <property type="component" value="Unassembled WGS sequence"/>
</dbReference>
<feature type="compositionally biased region" description="Polar residues" evidence="1">
    <location>
        <begin position="48"/>
        <end position="58"/>
    </location>
</feature>
<dbReference type="AlphaFoldDB" id="A0AAI8VIW5"/>